<dbReference type="InterPro" id="IPR035412">
    <property type="entry name" value="Terminase_L_N"/>
</dbReference>
<feature type="domain" description="Phage terminase large subunit C-terminal" evidence="2">
    <location>
        <begin position="355"/>
        <end position="475"/>
    </location>
</feature>
<dbReference type="InterPro" id="IPR052380">
    <property type="entry name" value="Viral_DNA_packaging_terminase"/>
</dbReference>
<dbReference type="Gene3D" id="3.40.50.300">
    <property type="entry name" value="P-loop containing nucleotide triphosphate hydrolases"/>
    <property type="match status" value="1"/>
</dbReference>
<organism evidence="3 4">
    <name type="scientific">Inquilinus limosus</name>
    <dbReference type="NCBI Taxonomy" id="171674"/>
    <lineage>
        <taxon>Bacteria</taxon>
        <taxon>Pseudomonadati</taxon>
        <taxon>Pseudomonadota</taxon>
        <taxon>Alphaproteobacteria</taxon>
        <taxon>Rhodospirillales</taxon>
        <taxon>Rhodospirillaceae</taxon>
        <taxon>Inquilinus</taxon>
    </lineage>
</organism>
<reference evidence="3" key="1">
    <citation type="submission" date="2020-06" db="EMBL/GenBank/DDBJ databases">
        <title>Stable isotope informed genome-resolved metagenomics uncovers potential trophic interactions in rhizosphere soil.</title>
        <authorList>
            <person name="Starr E.P."/>
            <person name="Shi S."/>
            <person name="Blazewicz S.J."/>
            <person name="Koch B.J."/>
            <person name="Probst A.J."/>
            <person name="Hungate B.A."/>
            <person name="Pett-Ridge J."/>
            <person name="Firestone M.K."/>
            <person name="Banfield J.F."/>
        </authorList>
    </citation>
    <scope>NUCLEOTIDE SEQUENCE</scope>
    <source>
        <strain evidence="3">YM_69_17</strain>
    </source>
</reference>
<evidence type="ECO:0000259" key="2">
    <source>
        <dbReference type="Pfam" id="PF17288"/>
    </source>
</evidence>
<dbReference type="PANTHER" id="PTHR39184">
    <property type="match status" value="1"/>
</dbReference>
<dbReference type="Pfam" id="PF04466">
    <property type="entry name" value="Terminase_3"/>
    <property type="match status" value="1"/>
</dbReference>
<dbReference type="Pfam" id="PF17288">
    <property type="entry name" value="Terminase_3C"/>
    <property type="match status" value="1"/>
</dbReference>
<accession>A0A952FTW6</accession>
<feature type="domain" description="Phage terminase large subunit N-terminal" evidence="1">
    <location>
        <begin position="133"/>
        <end position="323"/>
    </location>
</feature>
<comment type="caution">
    <text evidence="3">The sequence shown here is derived from an EMBL/GenBank/DDBJ whole genome shotgun (WGS) entry which is preliminary data.</text>
</comment>
<dbReference type="EMBL" id="JAEKLZ010000370">
    <property type="protein sequence ID" value="MBW8728194.1"/>
    <property type="molecule type" value="Genomic_DNA"/>
</dbReference>
<dbReference type="InterPro" id="IPR035413">
    <property type="entry name" value="Terminase_L_C"/>
</dbReference>
<dbReference type="InterPro" id="IPR027417">
    <property type="entry name" value="P-loop_NTPase"/>
</dbReference>
<proteinExistence type="predicted"/>
<evidence type="ECO:0000313" key="4">
    <source>
        <dbReference type="Proteomes" id="UP000700706"/>
    </source>
</evidence>
<gene>
    <name evidence="3" type="ORF">JF625_23990</name>
</gene>
<evidence type="ECO:0000313" key="3">
    <source>
        <dbReference type="EMBL" id="MBW8728194.1"/>
    </source>
</evidence>
<dbReference type="NCBIfam" id="TIGR01547">
    <property type="entry name" value="phage_term_2"/>
    <property type="match status" value="1"/>
</dbReference>
<dbReference type="InterPro" id="IPR006437">
    <property type="entry name" value="Phage_terminase_lsu"/>
</dbReference>
<dbReference type="Proteomes" id="UP000700706">
    <property type="component" value="Unassembled WGS sequence"/>
</dbReference>
<sequence>MRRRKRGWIGLAGRLRGGARAAAIFARFDRGNAGGRSRAMPKRPEALILCFAAAAGRRRRGEPGPRTVRRLTDAARARPRPEDGRAAAGWLRLDQAYREFRGGRGLDGEDAPAALPPPNLPPAFGPLLEPSRYKGAYGGRGSGKSHAFAELLVRRCVEKAPVRAVCIREVQRSLDQSVKRLIEDKIQALGLGPAFTVQADRILTPGGGRIIFQGMQNHTAESIKSLEGYDIAWVEEAQALSIRSLDLLRPTIRKPGSELWFSWNPTREDDPVDALFRAGPPPPGSVLVLVSHADNPHFPEVLKVEMEWDRARDPDKHQHVWLGGYRTFSEARVFENWKVEAFETPADARFLFGADWGFARDPTVLLRCFVVGRTLFVDHEAYQVGCEIDRTPALFDTVPGSRHGQIIADSARPETISYMQRQGFGSITPSTKGAGSVQDGVEFLKAHDIVVHPRCRHLIDELALYSYRTDPKTGQLAEVGVRGLSPGVQSNQGVQLQWLTGGDESLRQVTRNGRPMSAYALAKVADPKSGGVSLWICRIQRFSRLPRSFMVGSTNRWKWAPTRQSRLSSAIKWSAAPWRNGREEPCRMTTVSPCCSPP</sequence>
<dbReference type="PANTHER" id="PTHR39184:SF1">
    <property type="entry name" value="PBSX PHAGE TERMINASE LARGE SUBUNIT"/>
    <property type="match status" value="1"/>
</dbReference>
<dbReference type="Gene3D" id="3.30.420.280">
    <property type="match status" value="1"/>
</dbReference>
<protein>
    <submittedName>
        <fullName evidence="3">PBSX family phage terminase large subunit</fullName>
    </submittedName>
</protein>
<evidence type="ECO:0000259" key="1">
    <source>
        <dbReference type="Pfam" id="PF04466"/>
    </source>
</evidence>
<name>A0A952FTW6_9PROT</name>
<dbReference type="AlphaFoldDB" id="A0A952FTW6"/>